<dbReference type="InterPro" id="IPR002052">
    <property type="entry name" value="DNA_methylase_N6_adenine_CS"/>
</dbReference>
<proteinExistence type="inferred from homology"/>
<evidence type="ECO:0000256" key="4">
    <source>
        <dbReference type="PROSITE-ProRule" id="PRU00489"/>
    </source>
</evidence>
<evidence type="ECO:0000313" key="5">
    <source>
        <dbReference type="EMBL" id="SMG23580.1"/>
    </source>
</evidence>
<dbReference type="STRING" id="561061.SAMN05660862_1562"/>
<dbReference type="PROSITE" id="PS51143">
    <property type="entry name" value="MT_A70"/>
    <property type="match status" value="1"/>
</dbReference>
<protein>
    <submittedName>
        <fullName evidence="5">N6-adenosine-specific RNA methylase IME4</fullName>
    </submittedName>
</protein>
<dbReference type="OrthoDB" id="9800596at2"/>
<accession>A0A1X7J7M7</accession>
<dbReference type="PANTHER" id="PTHR12829">
    <property type="entry name" value="N6-ADENOSINE-METHYLTRANSFERASE"/>
    <property type="match status" value="1"/>
</dbReference>
<evidence type="ECO:0000256" key="3">
    <source>
        <dbReference type="ARBA" id="ARBA00022691"/>
    </source>
</evidence>
<dbReference type="Pfam" id="PF05063">
    <property type="entry name" value="MT-A70"/>
    <property type="match status" value="1"/>
</dbReference>
<dbReference type="EMBL" id="FXAU01000002">
    <property type="protein sequence ID" value="SMG23580.1"/>
    <property type="molecule type" value="Genomic_DNA"/>
</dbReference>
<keyword evidence="3" id="KW-0949">S-adenosyl-L-methionine</keyword>
<dbReference type="RefSeq" id="WP_034727136.1">
    <property type="nucleotide sequence ID" value="NZ_FXAU01000002.1"/>
</dbReference>
<dbReference type="PANTHER" id="PTHR12829:SF7">
    <property type="entry name" value="N6-ADENOSINE-METHYLTRANSFERASE CATALYTIC SUBUNIT"/>
    <property type="match status" value="1"/>
</dbReference>
<dbReference type="GO" id="GO:0032259">
    <property type="term" value="P:methylation"/>
    <property type="evidence" value="ECO:0007669"/>
    <property type="project" value="UniProtKB-KW"/>
</dbReference>
<dbReference type="SUPFAM" id="SSF53335">
    <property type="entry name" value="S-adenosyl-L-methionine-dependent methyltransferases"/>
    <property type="match status" value="1"/>
</dbReference>
<evidence type="ECO:0000313" key="6">
    <source>
        <dbReference type="Proteomes" id="UP000192980"/>
    </source>
</evidence>
<evidence type="ECO:0000256" key="2">
    <source>
        <dbReference type="ARBA" id="ARBA00022679"/>
    </source>
</evidence>
<organism evidence="5 6">
    <name type="scientific">Sphingobacterium psychroaquaticum</name>
    <dbReference type="NCBI Taxonomy" id="561061"/>
    <lineage>
        <taxon>Bacteria</taxon>
        <taxon>Pseudomonadati</taxon>
        <taxon>Bacteroidota</taxon>
        <taxon>Sphingobacteriia</taxon>
        <taxon>Sphingobacteriales</taxon>
        <taxon>Sphingobacteriaceae</taxon>
        <taxon>Sphingobacterium</taxon>
    </lineage>
</organism>
<keyword evidence="6" id="KW-1185">Reference proteome</keyword>
<keyword evidence="2" id="KW-0808">Transferase</keyword>
<comment type="similarity">
    <text evidence="4">Belongs to the MT-A70-like family.</text>
</comment>
<keyword evidence="1 5" id="KW-0489">Methyltransferase</keyword>
<dbReference type="InterPro" id="IPR007757">
    <property type="entry name" value="MT-A70-like"/>
</dbReference>
<name>A0A1X7J7M7_9SPHI</name>
<sequence length="195" mass="22372">MHVKAKKYDVIYADPPWQYKVWSKKGAGRSAESHYQTQSPEFLKGMNIQAIAGTNCILFMWATFPCLEQALELGKAWGFTYKTVAFTWIKTNRNNATIFAGMGYYTRANAEIVLLFTKGKPLTRQAKDVPQVLVSPRGRHSEKPDEIRKRIVRLFGEVDRVELFARQSPMQDNDNTFEGWDVFGNEIDNSIEIPE</sequence>
<dbReference type="InterPro" id="IPR029063">
    <property type="entry name" value="SAM-dependent_MTases_sf"/>
</dbReference>
<reference evidence="5 6" key="1">
    <citation type="submission" date="2017-04" db="EMBL/GenBank/DDBJ databases">
        <authorList>
            <person name="Afonso C.L."/>
            <person name="Miller P.J."/>
            <person name="Scott M.A."/>
            <person name="Spackman E."/>
            <person name="Goraichik I."/>
            <person name="Dimitrov K.M."/>
            <person name="Suarez D.L."/>
            <person name="Swayne D.E."/>
        </authorList>
    </citation>
    <scope>NUCLEOTIDE SEQUENCE [LARGE SCALE GENOMIC DNA]</scope>
    <source>
        <strain evidence="5 6">DSM 22418</strain>
    </source>
</reference>
<dbReference type="Proteomes" id="UP000192980">
    <property type="component" value="Unassembled WGS sequence"/>
</dbReference>
<evidence type="ECO:0000256" key="1">
    <source>
        <dbReference type="ARBA" id="ARBA00022603"/>
    </source>
</evidence>
<dbReference type="AlphaFoldDB" id="A0A1X7J7M7"/>
<dbReference type="PROSITE" id="PS00092">
    <property type="entry name" value="N6_MTASE"/>
    <property type="match status" value="1"/>
</dbReference>
<dbReference type="GO" id="GO:0003676">
    <property type="term" value="F:nucleic acid binding"/>
    <property type="evidence" value="ECO:0007669"/>
    <property type="project" value="InterPro"/>
</dbReference>
<gene>
    <name evidence="5" type="ORF">SAMN05660862_1562</name>
</gene>
<dbReference type="GO" id="GO:0008168">
    <property type="term" value="F:methyltransferase activity"/>
    <property type="evidence" value="ECO:0007669"/>
    <property type="project" value="UniProtKB-KW"/>
</dbReference>